<dbReference type="Proteomes" id="UP000198623">
    <property type="component" value="Unassembled WGS sequence"/>
</dbReference>
<evidence type="ECO:0000256" key="4">
    <source>
        <dbReference type="ARBA" id="ARBA00022679"/>
    </source>
</evidence>
<name>A0A1I2N3A7_9GAMM</name>
<dbReference type="FunFam" id="3.40.640.10:FF:000090">
    <property type="entry name" value="Pyridoxal phosphate-dependent aminotransferase"/>
    <property type="match status" value="1"/>
</dbReference>
<keyword evidence="3" id="KW-0032">Aminotransferase</keyword>
<feature type="domain" description="CBS" evidence="12">
    <location>
        <begin position="65"/>
        <end position="125"/>
    </location>
</feature>
<proteinExistence type="inferred from homology"/>
<dbReference type="GO" id="GO:0030170">
    <property type="term" value="F:pyridoxal phosphate binding"/>
    <property type="evidence" value="ECO:0007669"/>
    <property type="project" value="TreeGrafter"/>
</dbReference>
<dbReference type="Gene3D" id="3.10.580.10">
    <property type="entry name" value="CBS-domain"/>
    <property type="match status" value="1"/>
</dbReference>
<dbReference type="Pfam" id="PF01041">
    <property type="entry name" value="DegT_DnrJ_EryC1"/>
    <property type="match status" value="1"/>
</dbReference>
<evidence type="ECO:0000256" key="8">
    <source>
        <dbReference type="ARBA" id="ARBA00066317"/>
    </source>
</evidence>
<dbReference type="Gene3D" id="3.40.640.10">
    <property type="entry name" value="Type I PLP-dependent aspartate aminotransferase-like (Major domain)"/>
    <property type="match status" value="1"/>
</dbReference>
<comment type="catalytic activity">
    <reaction evidence="7">
        <text>GDP-alpha-D-perosamine + 2-oxoglutarate = GDP-4-dehydro-alpha-D-rhamnose + L-glutamate</text>
        <dbReference type="Rhea" id="RHEA:36779"/>
        <dbReference type="ChEBI" id="CHEBI:16810"/>
        <dbReference type="ChEBI" id="CHEBI:29985"/>
        <dbReference type="ChEBI" id="CHEBI:57964"/>
        <dbReference type="ChEBI" id="CHEBI:73996"/>
        <dbReference type="EC" id="2.6.1.102"/>
    </reaction>
</comment>
<dbReference type="EC" id="2.6.1.102" evidence="8"/>
<evidence type="ECO:0000256" key="11">
    <source>
        <dbReference type="RuleBase" id="RU004508"/>
    </source>
</evidence>
<evidence type="ECO:0000256" key="10">
    <source>
        <dbReference type="PROSITE-ProRule" id="PRU00703"/>
    </source>
</evidence>
<dbReference type="InterPro" id="IPR015421">
    <property type="entry name" value="PyrdxlP-dep_Trfase_major"/>
</dbReference>
<evidence type="ECO:0000256" key="9">
    <source>
        <dbReference type="ARBA" id="ARBA00074221"/>
    </source>
</evidence>
<gene>
    <name evidence="13" type="ORF">SAMN05216175_102150</name>
</gene>
<dbReference type="EMBL" id="FOOU01000002">
    <property type="protein sequence ID" value="SFF96006.1"/>
    <property type="molecule type" value="Genomic_DNA"/>
</dbReference>
<sequence>MISVTNIVISRDKSIRQCLEILDQTGMSILLLVNKKGSLLRTITDGDMRRLILSGAALDDDLSGMPEKTPISISQNMTDDQVLELMDLHQINQLPQVDVNNKPIGLHSRHMLRPRIQLSIPHMGEQELIYVKEAFDTNWIAPLGPNVDAFESELAEYVGSKHAAAVSSGTAAIHLALRLLDVGQGDNVLCSSFTFVASANPILYQGATPVFIDSEPNTWNMSPIALEQAILSCIGNGHKPKAILTVHLYGQSADMGEIMKIAEKYEIPVIEDAAESLGGRYKGQHTGTFGKFGVFSFNGNKIITTSGGGMLVSDDVELIEKARFLSTQARDPAPYYEHTEIGYNYRMSNVLAGIGRGQLKVLDDRVQARRDVFHRYRDGLKEFECLEWMPEPSGDVSNRWLTAVSIKPGYSVSAPDLIKALTSENIEARHLWKPMHRQPLFSGCNYFPHSPELSLSDYLFETGLCLPSGSNMTVPQQQRVIDQLGEVLNSGRWIK</sequence>
<reference evidence="14" key="1">
    <citation type="submission" date="2016-10" db="EMBL/GenBank/DDBJ databases">
        <authorList>
            <person name="Varghese N."/>
            <person name="Submissions S."/>
        </authorList>
    </citation>
    <scope>NUCLEOTIDE SEQUENCE [LARGE SCALE GENOMIC DNA]</scope>
    <source>
        <strain evidence="14">CGMCC 1.10971</strain>
    </source>
</reference>
<keyword evidence="10" id="KW-0129">CBS domain</keyword>
<dbReference type="PROSITE" id="PS51371">
    <property type="entry name" value="CBS"/>
    <property type="match status" value="2"/>
</dbReference>
<dbReference type="InterPro" id="IPR015422">
    <property type="entry name" value="PyrdxlP-dep_Trfase_small"/>
</dbReference>
<dbReference type="PANTHER" id="PTHR30244:SF34">
    <property type="entry name" value="DTDP-4-AMINO-4,6-DIDEOXYGALACTOSE TRANSAMINASE"/>
    <property type="match status" value="1"/>
</dbReference>
<dbReference type="RefSeq" id="WP_090724593.1">
    <property type="nucleotide sequence ID" value="NZ_FOOU01000002.1"/>
</dbReference>
<keyword evidence="5 11" id="KW-0663">Pyridoxal phosphate</keyword>
<dbReference type="STRING" id="1045558.SAMN05216175_102150"/>
<dbReference type="SUPFAM" id="SSF54631">
    <property type="entry name" value="CBS-domain pair"/>
    <property type="match status" value="1"/>
</dbReference>
<accession>A0A1I2N3A7</accession>
<comment type="pathway">
    <text evidence="2">Bacterial outer membrane biogenesis; LPS O-antigen biosynthesis.</text>
</comment>
<dbReference type="AlphaFoldDB" id="A0A1I2N3A7"/>
<keyword evidence="14" id="KW-1185">Reference proteome</keyword>
<evidence type="ECO:0000259" key="12">
    <source>
        <dbReference type="PROSITE" id="PS51371"/>
    </source>
</evidence>
<organism evidence="13 14">
    <name type="scientific">Neptunomonas qingdaonensis</name>
    <dbReference type="NCBI Taxonomy" id="1045558"/>
    <lineage>
        <taxon>Bacteria</taxon>
        <taxon>Pseudomonadati</taxon>
        <taxon>Pseudomonadota</taxon>
        <taxon>Gammaproteobacteria</taxon>
        <taxon>Oceanospirillales</taxon>
        <taxon>Oceanospirillaceae</taxon>
        <taxon>Neptunomonas</taxon>
    </lineage>
</organism>
<keyword evidence="4" id="KW-0808">Transferase</keyword>
<comment type="similarity">
    <text evidence="6 11">Belongs to the DegT/DnrJ/EryC1 family.</text>
</comment>
<comment type="cofactor">
    <cofactor evidence="1">
        <name>pyridoxal 5'-phosphate</name>
        <dbReference type="ChEBI" id="CHEBI:597326"/>
    </cofactor>
</comment>
<feature type="domain" description="CBS" evidence="12">
    <location>
        <begin position="1"/>
        <end position="58"/>
    </location>
</feature>
<evidence type="ECO:0000256" key="2">
    <source>
        <dbReference type="ARBA" id="ARBA00005125"/>
    </source>
</evidence>
<dbReference type="InterPro" id="IPR015424">
    <property type="entry name" value="PyrdxlP-dep_Trfase"/>
</dbReference>
<evidence type="ECO:0000256" key="3">
    <source>
        <dbReference type="ARBA" id="ARBA00022576"/>
    </source>
</evidence>
<evidence type="ECO:0000256" key="6">
    <source>
        <dbReference type="ARBA" id="ARBA00037999"/>
    </source>
</evidence>
<evidence type="ECO:0000313" key="13">
    <source>
        <dbReference type="EMBL" id="SFF96006.1"/>
    </source>
</evidence>
<dbReference type="SUPFAM" id="SSF53383">
    <property type="entry name" value="PLP-dependent transferases"/>
    <property type="match status" value="1"/>
</dbReference>
<evidence type="ECO:0000256" key="5">
    <source>
        <dbReference type="ARBA" id="ARBA00022898"/>
    </source>
</evidence>
<dbReference type="CDD" id="cd00616">
    <property type="entry name" value="AHBA_syn"/>
    <property type="match status" value="1"/>
</dbReference>
<dbReference type="InterPro" id="IPR000653">
    <property type="entry name" value="DegT/StrS_aminotransferase"/>
</dbReference>
<dbReference type="PANTHER" id="PTHR30244">
    <property type="entry name" value="TRANSAMINASE"/>
    <property type="match status" value="1"/>
</dbReference>
<dbReference type="OrthoDB" id="9804264at2"/>
<dbReference type="GO" id="GO:0000271">
    <property type="term" value="P:polysaccharide biosynthetic process"/>
    <property type="evidence" value="ECO:0007669"/>
    <property type="project" value="TreeGrafter"/>
</dbReference>
<dbReference type="InterPro" id="IPR000644">
    <property type="entry name" value="CBS_dom"/>
</dbReference>
<evidence type="ECO:0000256" key="1">
    <source>
        <dbReference type="ARBA" id="ARBA00001933"/>
    </source>
</evidence>
<dbReference type="GO" id="GO:0102933">
    <property type="term" value="F:GDP-4-dehydro-6-deoxy-D-mannose-4-aminotransferase activity"/>
    <property type="evidence" value="ECO:0007669"/>
    <property type="project" value="UniProtKB-EC"/>
</dbReference>
<evidence type="ECO:0000256" key="7">
    <source>
        <dbReference type="ARBA" id="ARBA00051587"/>
    </source>
</evidence>
<dbReference type="InterPro" id="IPR046342">
    <property type="entry name" value="CBS_dom_sf"/>
</dbReference>
<dbReference type="Gene3D" id="3.90.1150.10">
    <property type="entry name" value="Aspartate Aminotransferase, domain 1"/>
    <property type="match status" value="1"/>
</dbReference>
<evidence type="ECO:0000313" key="14">
    <source>
        <dbReference type="Proteomes" id="UP000198623"/>
    </source>
</evidence>
<protein>
    <recommendedName>
        <fullName evidence="9">GDP-perosamine synthase</fullName>
        <ecNumber evidence="8">2.6.1.102</ecNumber>
    </recommendedName>
</protein>